<evidence type="ECO:0000313" key="2">
    <source>
        <dbReference type="Proteomes" id="UP000036608"/>
    </source>
</evidence>
<dbReference type="AlphaFoldDB" id="A0A0H5AD28"/>
<dbReference type="Proteomes" id="UP000036608">
    <property type="component" value="Chromosome"/>
</dbReference>
<dbReference type="OrthoDB" id="9765386at2"/>
<protein>
    <submittedName>
        <fullName evidence="1">Portal protein</fullName>
    </submittedName>
</protein>
<dbReference type="Gene3D" id="1.20.1270.210">
    <property type="match status" value="1"/>
</dbReference>
<dbReference type="NCBIfam" id="TIGR01537">
    <property type="entry name" value="portal_HK97"/>
    <property type="match status" value="1"/>
</dbReference>
<dbReference type="Gene3D" id="3.40.140.120">
    <property type="match status" value="1"/>
</dbReference>
<dbReference type="EMBL" id="CP011507">
    <property type="protein sequence ID" value="AKS09044.1"/>
    <property type="molecule type" value="Genomic_DNA"/>
</dbReference>
<gene>
    <name evidence="1" type="ORF">AA957_23950</name>
</gene>
<organism evidence="1 2">
    <name type="scientific">Pseudomonas trivialis</name>
    <dbReference type="NCBI Taxonomy" id="200450"/>
    <lineage>
        <taxon>Bacteria</taxon>
        <taxon>Pseudomonadati</taxon>
        <taxon>Pseudomonadota</taxon>
        <taxon>Gammaproteobacteria</taxon>
        <taxon>Pseudomonadales</taxon>
        <taxon>Pseudomonadaceae</taxon>
        <taxon>Pseudomonas</taxon>
    </lineage>
</organism>
<dbReference type="InterPro" id="IPR006427">
    <property type="entry name" value="Portal_HK97"/>
</dbReference>
<sequence>MAREKKPGRVRSALQNWLGVPVGLNDKAFWQEWFGTSASGQVVTVDKALQLSAVWSCVRLLSETVSTLPLRLYERGANGERVAATNHPLYDILTKRPNAEMTPGRFMLMVVASICLRGNAFVEKKRIGTRIVALNPLLPQLMTVKRLDTGRLEYKYTQDGKPRVIREDDLMHIRGFGLDGVCGMLPVSTGKEIMGAAISAEEAAAKVFAQGMQASGILSSDTALKPEQREQLRASLQAFMGSKNAGKIMVAEAGLKYQGITMNPEAAQMLESRAYGIEEVCRWFRVPPFMVGHMDKQSSWASSVEGQNLQFLTNCLRPLLENIEQEIGRCLLDRDDRYFAEFAVEGLLRADSQGRASYYNICLQNGWMSRNEVRRLENLPPIPGGDVYTVQSNLLPIEQLGQGADSGERVRAALSDWLNPTDKGRSPGSSGD</sequence>
<dbReference type="Pfam" id="PF04860">
    <property type="entry name" value="Phage_portal"/>
    <property type="match status" value="1"/>
</dbReference>
<dbReference type="PATRIC" id="fig|200450.3.peg.4921"/>
<accession>A0A0H5AD28</accession>
<dbReference type="Gene3D" id="3.30.1120.70">
    <property type="match status" value="1"/>
</dbReference>
<reference evidence="1 2" key="1">
    <citation type="journal article" date="2015" name="Genome Announc.">
        <title>Complete Genome Sequence of the Rhizobacterium Pseudomonas trivialis Strain IHBB745 with Multiple Plant Growth-Promoting Activities and Tolerance to Desiccation and Alkalinity.</title>
        <authorList>
            <person name="Gulati A."/>
            <person name="Swarnkar M.K."/>
            <person name="Vyas P."/>
            <person name="Rahi P."/>
            <person name="Thakur R."/>
            <person name="Thakur N."/>
            <person name="Singh A.K."/>
        </authorList>
    </citation>
    <scope>NUCLEOTIDE SEQUENCE [LARGE SCALE GENOMIC DNA]</scope>
    <source>
        <strain evidence="2">745</strain>
    </source>
</reference>
<name>A0A0H5AD28_9PSED</name>
<dbReference type="InterPro" id="IPR006944">
    <property type="entry name" value="Phage/GTA_portal"/>
</dbReference>
<dbReference type="RefSeq" id="WP_049712372.1">
    <property type="nucleotide sequence ID" value="NZ_CP011507.1"/>
</dbReference>
<reference evidence="2" key="2">
    <citation type="submission" date="2015-05" db="EMBL/GenBank/DDBJ databases">
        <authorList>
            <person name="Swarnkar M.K."/>
            <person name="Vyas P."/>
            <person name="Rahi P."/>
            <person name="Thakur R."/>
            <person name="Thakur N."/>
            <person name="Singh A.K."/>
            <person name="Gulati A."/>
        </authorList>
    </citation>
    <scope>NUCLEOTIDE SEQUENCE [LARGE SCALE GENOMIC DNA]</scope>
    <source>
        <strain evidence="2">745</strain>
    </source>
</reference>
<proteinExistence type="predicted"/>
<evidence type="ECO:0000313" key="1">
    <source>
        <dbReference type="EMBL" id="AKS09044.1"/>
    </source>
</evidence>
<dbReference type="KEGG" id="ptv:AA957_23950"/>